<dbReference type="eggNOG" id="KOG1987">
    <property type="taxonomic scope" value="Eukaryota"/>
</dbReference>
<organism evidence="1">
    <name type="scientific">Anopheles darlingi</name>
    <name type="common">Mosquito</name>
    <dbReference type="NCBI Taxonomy" id="43151"/>
    <lineage>
        <taxon>Eukaryota</taxon>
        <taxon>Metazoa</taxon>
        <taxon>Ecdysozoa</taxon>
        <taxon>Arthropoda</taxon>
        <taxon>Hexapoda</taxon>
        <taxon>Insecta</taxon>
        <taxon>Pterygota</taxon>
        <taxon>Neoptera</taxon>
        <taxon>Endopterygota</taxon>
        <taxon>Diptera</taxon>
        <taxon>Nematocera</taxon>
        <taxon>Culicoidea</taxon>
        <taxon>Culicidae</taxon>
        <taxon>Anophelinae</taxon>
        <taxon>Anopheles</taxon>
    </lineage>
</organism>
<sequence length="307" mass="32288">MTAASTYQHLASRFECAAGRDAVTDAQPAAPLAHPPLVKVSSVPCARTAAAAGAGGGAAGTITYRSPPRLTIGHPSAVSVSASATPGLDLSGPLLLHAPLPSCFSLNSNLLLPPSSLDAYNLSPKHQVTNISNSFNCLTASAAAGGGSSCSTGGSTGSIFLDVPRRVASCSDSNLSSNRNVFYFPETTPATVNAATCRVKFKPPASPGLFRARSPSPFPNSTLDTPPSSPLTPLSVLNHLPSNMLATILHWLYCECLPEQLDEDTCIQLINMCESTMPLARMSEPCKHYLRNLQLKKCKYYCVQKVR</sequence>
<dbReference type="STRING" id="43151.W5JWV0"/>
<reference evidence="1" key="2">
    <citation type="submission" date="2010-05" db="EMBL/GenBank/DDBJ databases">
        <authorList>
            <person name="Almeida L.G."/>
            <person name="Nicolas M.F."/>
            <person name="Souza R.C."/>
            <person name="Vasconcelos A.T.R."/>
        </authorList>
    </citation>
    <scope>NUCLEOTIDE SEQUENCE</scope>
</reference>
<proteinExistence type="predicted"/>
<dbReference type="VEuPathDB" id="VectorBase:ADAC000379"/>
<keyword evidence="3" id="KW-1185">Reference proteome</keyword>
<accession>W5JWV0</accession>
<reference evidence="2" key="4">
    <citation type="submission" date="2015-06" db="UniProtKB">
        <authorList>
            <consortium name="EnsemblMetazoa"/>
        </authorList>
    </citation>
    <scope>IDENTIFICATION</scope>
</reference>
<dbReference type="VEuPathDB" id="VectorBase:ADAR2_006766"/>
<reference evidence="1" key="3">
    <citation type="journal article" date="2013" name="Nucleic Acids Res.">
        <title>The genome of Anopheles darlingi, the main neotropical malaria vector.</title>
        <authorList>
            <person name="Marinotti O."/>
            <person name="Cerqueira G.C."/>
            <person name="de Almeida L.G."/>
            <person name="Ferro M.I."/>
            <person name="Loreto E.L."/>
            <person name="Zaha A."/>
            <person name="Teixeira S.M."/>
            <person name="Wespiser A.R."/>
            <person name="Almeida E Silva A."/>
            <person name="Schlindwein A.D."/>
            <person name="Pacheco A.C."/>
            <person name="Silva A.L."/>
            <person name="Graveley B.R."/>
            <person name="Walenz B.P."/>
            <person name="Lima Bde A."/>
            <person name="Ribeiro C.A."/>
            <person name="Nunes-Silva C.G."/>
            <person name="de Carvalho C.R."/>
            <person name="Soares C.M."/>
            <person name="de Menezes C.B."/>
            <person name="Matiolli C."/>
            <person name="Caffrey D."/>
            <person name="Araujo D.A."/>
            <person name="de Oliveira D.M."/>
            <person name="Golenbock D."/>
            <person name="Grisard E.C."/>
            <person name="Fantinatti-Garboggini F."/>
            <person name="de Carvalho F.M."/>
            <person name="Barcellos F.G."/>
            <person name="Prosdocimi F."/>
            <person name="May G."/>
            <person name="Azevedo Junior G.M."/>
            <person name="Guimaraes G.M."/>
            <person name="Goldman G.H."/>
            <person name="Padilha I.Q."/>
            <person name="Batista Jda S."/>
            <person name="Ferro J.A."/>
            <person name="Ribeiro J.M."/>
            <person name="Fietto J.L."/>
            <person name="Dabbas K.M."/>
            <person name="Cerdeira L."/>
            <person name="Agnez-Lima L.F."/>
            <person name="Brocchi M."/>
            <person name="de Carvalho M.O."/>
            <person name="Teixeira Mde M."/>
            <person name="Diniz Maia Mde M."/>
            <person name="Goldman M.H."/>
            <person name="Cruz Schneider M.P."/>
            <person name="Felipe M.S."/>
            <person name="Hungria M."/>
            <person name="Nicolas M.F."/>
            <person name="Pereira M."/>
            <person name="Montes M.A."/>
            <person name="Cantao M.E."/>
            <person name="Vincentz M."/>
            <person name="Rafael M.S."/>
            <person name="Silverman N."/>
            <person name="Stoco P.H."/>
            <person name="Souza R.C."/>
            <person name="Vicentini R."/>
            <person name="Gazzinelli R.T."/>
            <person name="Neves Rde O."/>
            <person name="Silva R."/>
            <person name="Astolfi-Filho S."/>
            <person name="Maciel T.E."/>
            <person name="Urmenyi T.P."/>
            <person name="Tadei W.P."/>
            <person name="Camargo E.P."/>
            <person name="de Vasconcelos A.T."/>
        </authorList>
    </citation>
    <scope>NUCLEOTIDE SEQUENCE</scope>
</reference>
<evidence type="ECO:0000313" key="3">
    <source>
        <dbReference type="Proteomes" id="UP000000673"/>
    </source>
</evidence>
<dbReference type="AlphaFoldDB" id="W5JWV0"/>
<name>W5JWV0_ANODA</name>
<dbReference type="Proteomes" id="UP000000673">
    <property type="component" value="Unassembled WGS sequence"/>
</dbReference>
<dbReference type="EnsemblMetazoa" id="ADAC000379-RA">
    <property type="protein sequence ID" value="ADAC000379-PA"/>
    <property type="gene ID" value="ADAC000379"/>
</dbReference>
<evidence type="ECO:0000313" key="2">
    <source>
        <dbReference type="EnsemblMetazoa" id="ADAC000379-PA"/>
    </source>
</evidence>
<dbReference type="HOGENOM" id="CLU_906795_0_0_1"/>
<protein>
    <submittedName>
        <fullName evidence="1 2">Uncharacterized protein</fullName>
    </submittedName>
</protein>
<dbReference type="EMBL" id="ADMH02000112">
    <property type="protein sequence ID" value="ETN67795.1"/>
    <property type="molecule type" value="Genomic_DNA"/>
</dbReference>
<reference evidence="1 3" key="1">
    <citation type="journal article" date="2010" name="BMC Genomics">
        <title>Combination of measures distinguishes pre-miRNAs from other stem-loops in the genome of the newly sequenced Anopheles darlingi.</title>
        <authorList>
            <person name="Mendes N.D."/>
            <person name="Freitas A.T."/>
            <person name="Vasconcelos A.T."/>
            <person name="Sagot M.F."/>
        </authorList>
    </citation>
    <scope>NUCLEOTIDE SEQUENCE</scope>
</reference>
<evidence type="ECO:0000313" key="1">
    <source>
        <dbReference type="EMBL" id="ETN67795.1"/>
    </source>
</evidence>
<gene>
    <name evidence="1" type="ORF">AND_000379</name>
</gene>